<dbReference type="Proteomes" id="UP000005237">
    <property type="component" value="Unassembled WGS sequence"/>
</dbReference>
<reference evidence="2" key="2">
    <citation type="submission" date="2022-06" db="UniProtKB">
        <authorList>
            <consortium name="EnsemblMetazoa"/>
        </authorList>
    </citation>
    <scope>IDENTIFICATION</scope>
    <source>
        <strain evidence="2">DF5081</strain>
    </source>
</reference>
<evidence type="ECO:0000313" key="3">
    <source>
        <dbReference type="Proteomes" id="UP000005237"/>
    </source>
</evidence>
<name>A0A8R1E350_CAEJA</name>
<evidence type="ECO:0000313" key="2">
    <source>
        <dbReference type="EnsemblMetazoa" id="CJA21366.1"/>
    </source>
</evidence>
<sequence>MYVNVENRREMETKRGGARGARTKREEEEEEEKERLMKKERDARILTGSATQLAELFEKLYTYCPFAKKVSALHKT</sequence>
<reference evidence="3" key="1">
    <citation type="submission" date="2010-08" db="EMBL/GenBank/DDBJ databases">
        <authorList>
            <consortium name="Caenorhabditis japonica Sequencing Consortium"/>
            <person name="Wilson R.K."/>
        </authorList>
    </citation>
    <scope>NUCLEOTIDE SEQUENCE [LARGE SCALE GENOMIC DNA]</scope>
    <source>
        <strain evidence="3">DF5081</strain>
    </source>
</reference>
<keyword evidence="3" id="KW-1185">Reference proteome</keyword>
<dbReference type="EnsemblMetazoa" id="CJA21366.1">
    <property type="protein sequence ID" value="CJA21366.1"/>
    <property type="gene ID" value="WBGene00176938"/>
</dbReference>
<proteinExistence type="predicted"/>
<evidence type="ECO:0000256" key="1">
    <source>
        <dbReference type="SAM" id="MobiDB-lite"/>
    </source>
</evidence>
<protein>
    <submittedName>
        <fullName evidence="2">Uncharacterized protein</fullName>
    </submittedName>
</protein>
<feature type="region of interest" description="Disordered" evidence="1">
    <location>
        <begin position="1"/>
        <end position="35"/>
    </location>
</feature>
<organism evidence="2 3">
    <name type="scientific">Caenorhabditis japonica</name>
    <dbReference type="NCBI Taxonomy" id="281687"/>
    <lineage>
        <taxon>Eukaryota</taxon>
        <taxon>Metazoa</taxon>
        <taxon>Ecdysozoa</taxon>
        <taxon>Nematoda</taxon>
        <taxon>Chromadorea</taxon>
        <taxon>Rhabditida</taxon>
        <taxon>Rhabditina</taxon>
        <taxon>Rhabditomorpha</taxon>
        <taxon>Rhabditoidea</taxon>
        <taxon>Rhabditidae</taxon>
        <taxon>Peloderinae</taxon>
        <taxon>Caenorhabditis</taxon>
    </lineage>
</organism>
<dbReference type="AlphaFoldDB" id="A0A8R1E350"/>
<feature type="compositionally biased region" description="Basic and acidic residues" evidence="1">
    <location>
        <begin position="1"/>
        <end position="15"/>
    </location>
</feature>
<accession>A0A8R1E350</accession>